<proteinExistence type="predicted"/>
<sequence>MLLTIDLLNKKEYLYRLFRKMWKEYTVECQICFDRIHDDGVVIVSEYGTLNLEKMFHISCWDRWYVSTSGGRRQRDPFNRPIKFKFNFPPKTFEECSFMLDQIKGFIGDESVDKNFSLEYQRAQEESVVDIEIDLNNLLKF</sequence>
<evidence type="ECO:0008006" key="3">
    <source>
        <dbReference type="Google" id="ProtNLM"/>
    </source>
</evidence>
<dbReference type="Proteomes" id="UP000204667">
    <property type="component" value="Segment"/>
</dbReference>
<dbReference type="EMBL" id="KM596836">
    <property type="protein sequence ID" value="AKN80637.1"/>
    <property type="molecule type" value="Genomic_DNA"/>
</dbReference>
<keyword evidence="2" id="KW-1185">Reference proteome</keyword>
<dbReference type="OrthoDB" id="12505at10239"/>
<reference evidence="1 2" key="1">
    <citation type="journal article" date="2016" name="Sci. Rep.">
        <title>Genome sequence of Perigonia lusca single nucleopolyhedrovirus: insights into the evolution of a nucleotide metabolism enzyme in the family Baculoviridae.</title>
        <authorList>
            <person name="Ardisson-Araujo D.M."/>
            <person name="Lima R.N."/>
            <person name="Melo F.L."/>
            <person name="Clem R.J."/>
            <person name="Huang N."/>
            <person name="Bao S.N."/>
            <person name="Sosa-Gomez D.R."/>
            <person name="Ribeiro B.M."/>
        </authorList>
    </citation>
    <scope>NUCLEOTIDE SEQUENCE [LARGE SCALE GENOMIC DNA]</scope>
</reference>
<organism evidence="1 2">
    <name type="scientific">Perigonia lusca single nucleopolyhedrovirus</name>
    <dbReference type="NCBI Taxonomy" id="1675865"/>
    <lineage>
        <taxon>Viruses</taxon>
        <taxon>Viruses incertae sedis</taxon>
        <taxon>Naldaviricetes</taxon>
        <taxon>Lefavirales</taxon>
        <taxon>Baculoviridae</taxon>
        <taxon>Alphabaculovirus</taxon>
        <taxon>Alphabaculovirus peluscae</taxon>
        <taxon>Perigonia lusca nucleopolyhedrovirus</taxon>
    </lineage>
</organism>
<dbReference type="GeneID" id="26040008"/>
<name>A0A0M3WNM1_9ABAC</name>
<protein>
    <recommendedName>
        <fullName evidence="3">Ac53</fullName>
    </recommendedName>
</protein>
<dbReference type="KEGG" id="vg:26040008"/>
<dbReference type="RefSeq" id="YP_009165653.1">
    <property type="nucleotide sequence ID" value="NC_027923.1"/>
</dbReference>
<dbReference type="Pfam" id="PF05883">
    <property type="entry name" value="Baculo_RING"/>
    <property type="match status" value="1"/>
</dbReference>
<accession>A0A0M3WNM1</accession>
<gene>
    <name evidence="1" type="primary">PeluOrf-53</name>
</gene>
<evidence type="ECO:0000313" key="1">
    <source>
        <dbReference type="EMBL" id="AKN80637.1"/>
    </source>
</evidence>
<evidence type="ECO:0000313" key="2">
    <source>
        <dbReference type="Proteomes" id="UP000204667"/>
    </source>
</evidence>
<dbReference type="InterPro" id="IPR008573">
    <property type="entry name" value="Baculovirus_U-box/Ring-like"/>
</dbReference>